<keyword evidence="2 6" id="KW-0436">Ligase</keyword>
<dbReference type="GO" id="GO:0004642">
    <property type="term" value="F:phosphoribosylformylglycinamidine synthase activity"/>
    <property type="evidence" value="ECO:0007669"/>
    <property type="project" value="UniProtKB-UniRule"/>
</dbReference>
<dbReference type="HAMAP" id="MF_01926">
    <property type="entry name" value="PurS"/>
    <property type="match status" value="1"/>
</dbReference>
<dbReference type="AlphaFoldDB" id="A0A976RRX9"/>
<keyword evidence="3 6" id="KW-0547">Nucleotide-binding</keyword>
<dbReference type="EMBL" id="CP093361">
    <property type="protein sequence ID" value="UQS86748.1"/>
    <property type="molecule type" value="Genomic_DNA"/>
</dbReference>
<dbReference type="GO" id="GO:0006189">
    <property type="term" value="P:'de novo' IMP biosynthetic process"/>
    <property type="evidence" value="ECO:0007669"/>
    <property type="project" value="UniProtKB-UniRule"/>
</dbReference>
<evidence type="ECO:0000256" key="2">
    <source>
        <dbReference type="ARBA" id="ARBA00022598"/>
    </source>
</evidence>
<evidence type="ECO:0000256" key="5">
    <source>
        <dbReference type="ARBA" id="ARBA00022840"/>
    </source>
</evidence>
<dbReference type="GO" id="GO:0005737">
    <property type="term" value="C:cytoplasm"/>
    <property type="evidence" value="ECO:0007669"/>
    <property type="project" value="UniProtKB-SubCell"/>
</dbReference>
<comment type="subcellular location">
    <subcellularLocation>
        <location evidence="6">Cytoplasm</location>
    </subcellularLocation>
</comment>
<comment type="similarity">
    <text evidence="6">Belongs to the PurS family.</text>
</comment>
<proteinExistence type="inferred from homology"/>
<evidence type="ECO:0000256" key="6">
    <source>
        <dbReference type="HAMAP-Rule" id="MF_01926"/>
    </source>
</evidence>
<dbReference type="RefSeq" id="WP_260116550.1">
    <property type="nucleotide sequence ID" value="NZ_CP093361.1"/>
</dbReference>
<organism evidence="7 8">
    <name type="scientific">Nicoliella spurrieriana</name>
    <dbReference type="NCBI Taxonomy" id="2925830"/>
    <lineage>
        <taxon>Bacteria</taxon>
        <taxon>Bacillati</taxon>
        <taxon>Bacillota</taxon>
        <taxon>Bacilli</taxon>
        <taxon>Lactobacillales</taxon>
        <taxon>Lactobacillaceae</taxon>
        <taxon>Nicoliella</taxon>
    </lineage>
</organism>
<dbReference type="KEGG" id="lbe:MOO44_07650"/>
<comment type="pathway">
    <text evidence="6">Purine metabolism; IMP biosynthesis via de novo pathway; 5-amino-1-(5-phospho-D-ribosyl)imidazole from N(2)-formyl-N(1)-(5-phospho-D-ribosyl)glycinamide: step 1/2.</text>
</comment>
<dbReference type="PANTHER" id="PTHR34696">
    <property type="entry name" value="PHOSPHORIBOSYLFORMYLGLYCINAMIDINE SYNTHASE SUBUNIT PURS"/>
    <property type="match status" value="1"/>
</dbReference>
<keyword evidence="4 6" id="KW-0658">Purine biosynthesis</keyword>
<sequence>MYLAKIYVTHKPSILDPQGEAVKNALHRLNYTSIESISQGKFFEVNINADSKEAAIKVVESICKDLLVNQNMETYSYEVEEG</sequence>
<evidence type="ECO:0000256" key="1">
    <source>
        <dbReference type="ARBA" id="ARBA00022490"/>
    </source>
</evidence>
<comment type="subunit">
    <text evidence="6">Part of the FGAM synthase complex composed of 1 PurL, 1 PurQ and 2 PurS subunits.</text>
</comment>
<comment type="catalytic activity">
    <reaction evidence="6">
        <text>N(2)-formyl-N(1)-(5-phospho-beta-D-ribosyl)glycinamide + L-glutamine + ATP + H2O = 2-formamido-N(1)-(5-O-phospho-beta-D-ribosyl)acetamidine + L-glutamate + ADP + phosphate + H(+)</text>
        <dbReference type="Rhea" id="RHEA:17129"/>
        <dbReference type="ChEBI" id="CHEBI:15377"/>
        <dbReference type="ChEBI" id="CHEBI:15378"/>
        <dbReference type="ChEBI" id="CHEBI:29985"/>
        <dbReference type="ChEBI" id="CHEBI:30616"/>
        <dbReference type="ChEBI" id="CHEBI:43474"/>
        <dbReference type="ChEBI" id="CHEBI:58359"/>
        <dbReference type="ChEBI" id="CHEBI:147286"/>
        <dbReference type="ChEBI" id="CHEBI:147287"/>
        <dbReference type="ChEBI" id="CHEBI:456216"/>
        <dbReference type="EC" id="6.3.5.3"/>
    </reaction>
</comment>
<dbReference type="NCBIfam" id="NF004630">
    <property type="entry name" value="PRK05974.1"/>
    <property type="match status" value="1"/>
</dbReference>
<dbReference type="EC" id="6.3.5.3" evidence="6"/>
<dbReference type="Proteomes" id="UP000831181">
    <property type="component" value="Chromosome"/>
</dbReference>
<dbReference type="GO" id="GO:0005524">
    <property type="term" value="F:ATP binding"/>
    <property type="evidence" value="ECO:0007669"/>
    <property type="project" value="UniProtKB-UniRule"/>
</dbReference>
<comment type="function">
    <text evidence="6">Part of the phosphoribosylformylglycinamidine synthase complex involved in the purines biosynthetic pathway. Catalyzes the ATP-dependent conversion of formylglycinamide ribonucleotide (FGAR) and glutamine to yield formylglycinamidine ribonucleotide (FGAM) and glutamate. The FGAM synthase complex is composed of three subunits. PurQ produces an ammonia molecule by converting glutamine to glutamate. PurL transfers the ammonia molecule to FGAR to form FGAM in an ATP-dependent manner. PurS interacts with PurQ and PurL and is thought to assist in the transfer of the ammonia molecule from PurQ to PurL.</text>
</comment>
<name>A0A976RRX9_9LACO</name>
<dbReference type="SUPFAM" id="SSF82697">
    <property type="entry name" value="PurS-like"/>
    <property type="match status" value="1"/>
</dbReference>
<gene>
    <name evidence="6 7" type="primary">purS</name>
    <name evidence="7" type="ORF">MOO44_07650</name>
</gene>
<accession>A0A976RRX9</accession>
<dbReference type="InterPro" id="IPR003850">
    <property type="entry name" value="PurS"/>
</dbReference>
<keyword evidence="5 6" id="KW-0067">ATP-binding</keyword>
<keyword evidence="1 6" id="KW-0963">Cytoplasm</keyword>
<dbReference type="NCBIfam" id="TIGR00302">
    <property type="entry name" value="phosphoribosylformylglycinamidine synthase subunit PurS"/>
    <property type="match status" value="1"/>
</dbReference>
<dbReference type="Gene3D" id="3.30.1280.10">
    <property type="entry name" value="Phosphoribosylformylglycinamidine synthase subunit PurS"/>
    <property type="match status" value="1"/>
</dbReference>
<evidence type="ECO:0000313" key="7">
    <source>
        <dbReference type="EMBL" id="UQS86748.1"/>
    </source>
</evidence>
<dbReference type="PANTHER" id="PTHR34696:SF1">
    <property type="entry name" value="PHOSPHORIBOSYLFORMYLGLYCINAMIDINE SYNTHASE SUBUNIT PURS"/>
    <property type="match status" value="1"/>
</dbReference>
<dbReference type="Pfam" id="PF02700">
    <property type="entry name" value="PurS"/>
    <property type="match status" value="1"/>
</dbReference>
<evidence type="ECO:0000256" key="3">
    <source>
        <dbReference type="ARBA" id="ARBA00022741"/>
    </source>
</evidence>
<dbReference type="InterPro" id="IPR036604">
    <property type="entry name" value="PurS-like_sf"/>
</dbReference>
<evidence type="ECO:0000313" key="8">
    <source>
        <dbReference type="Proteomes" id="UP000831181"/>
    </source>
</evidence>
<evidence type="ECO:0000256" key="4">
    <source>
        <dbReference type="ARBA" id="ARBA00022755"/>
    </source>
</evidence>
<reference evidence="7" key="1">
    <citation type="journal article" date="2022" name="Int. J. Syst. Evol. Microbiol.">
        <title>Apilactobacillus apisilvae sp. nov., Nicolia spurrieriana gen. nov. sp. nov., Bombilactobacillus folatiphilus sp. nov. and Bombilactobacillus thymidiniphilus sp. nov., four new lactic acid bacterial isolates from stingless bees Tetragonula carbonaria and Austroplebeia australis.</title>
        <authorList>
            <person name="Oliphant S.A."/>
            <person name="Watson-Haigh N.S."/>
            <person name="Sumby K.M."/>
            <person name="Gardner J."/>
            <person name="Groom S."/>
            <person name="Jiranek V."/>
        </authorList>
    </citation>
    <scope>NUCLEOTIDE SEQUENCE</scope>
    <source>
        <strain evidence="7">SGEP1_A5</strain>
    </source>
</reference>
<keyword evidence="8" id="KW-1185">Reference proteome</keyword>
<protein>
    <recommendedName>
        <fullName evidence="6">Phosphoribosylformylglycinamidine synthase subunit PurS</fullName>
        <shortName evidence="6">FGAM synthase</shortName>
        <ecNumber evidence="6">6.3.5.3</ecNumber>
    </recommendedName>
    <alternativeName>
        <fullName evidence="6">Formylglycinamide ribonucleotide amidotransferase subunit III</fullName>
        <shortName evidence="6">FGAR amidotransferase III</shortName>
        <shortName evidence="6">FGAR-AT III</shortName>
    </alternativeName>
    <alternativeName>
        <fullName evidence="6">Phosphoribosylformylglycinamidine synthase subunit III</fullName>
    </alternativeName>
</protein>